<evidence type="ECO:0000313" key="2">
    <source>
        <dbReference type="EMBL" id="SBT00412.1"/>
    </source>
</evidence>
<reference evidence="1" key="2">
    <citation type="submission" date="2016-05" db="EMBL/GenBank/DDBJ databases">
        <authorList>
            <person name="Lavstsen T."/>
            <person name="Jespersen J.S."/>
        </authorList>
    </citation>
    <scope>NUCLEOTIDE SEQUENCE [LARGE SCALE GENOMIC DNA]</scope>
</reference>
<sequence>MLNSIHELNDKCFCIKAFNIDKDIFNNKKKLYLYGEVLYLVKEKYTNHLVDDNITYKKHINQCHMFNREFIIPKNPTCTLKELRHKSVQDESHDFNTDMQRDPIHGNASTCDNHDDTDNSDTYTPSGIVSGAIGDCYSYFCFFIRL</sequence>
<accession>A0A1A8WI40</accession>
<evidence type="ECO:0000313" key="3">
    <source>
        <dbReference type="Proteomes" id="UP000078546"/>
    </source>
</evidence>
<reference evidence="3 4" key="1">
    <citation type="submission" date="2016-05" db="EMBL/GenBank/DDBJ databases">
        <authorList>
            <person name="Naeem Raeece"/>
        </authorList>
    </citation>
    <scope>NUCLEOTIDE SEQUENCE [LARGE SCALE GENOMIC DNA]</scope>
</reference>
<gene>
    <name evidence="2" type="ORF">POVCU1_059810</name>
    <name evidence="1" type="ORF">POVCU2_0067840</name>
</gene>
<dbReference type="EMBL" id="FLQV01001904">
    <property type="protein sequence ID" value="SBT00412.1"/>
    <property type="molecule type" value="Genomic_DNA"/>
</dbReference>
<name>A0A1A8WI40_PLAOA</name>
<proteinExistence type="predicted"/>
<dbReference type="EMBL" id="FLQU01001114">
    <property type="protein sequence ID" value="SBS91497.1"/>
    <property type="molecule type" value="Genomic_DNA"/>
</dbReference>
<dbReference type="Proteomes" id="UP000078546">
    <property type="component" value="Unassembled WGS sequence"/>
</dbReference>
<dbReference type="AlphaFoldDB" id="A0A1A8WI40"/>
<protein>
    <submittedName>
        <fullName evidence="1">PIR Superfamily Protein</fullName>
    </submittedName>
</protein>
<evidence type="ECO:0000313" key="1">
    <source>
        <dbReference type="EMBL" id="SBS91497.1"/>
    </source>
</evidence>
<organism evidence="1 4">
    <name type="scientific">Plasmodium ovale curtisi</name>
    <dbReference type="NCBI Taxonomy" id="864141"/>
    <lineage>
        <taxon>Eukaryota</taxon>
        <taxon>Sar</taxon>
        <taxon>Alveolata</taxon>
        <taxon>Apicomplexa</taxon>
        <taxon>Aconoidasida</taxon>
        <taxon>Haemosporida</taxon>
        <taxon>Plasmodiidae</taxon>
        <taxon>Plasmodium</taxon>
        <taxon>Plasmodium (Plasmodium)</taxon>
    </lineage>
</organism>
<dbReference type="Proteomes" id="UP000078560">
    <property type="component" value="Unassembled WGS sequence"/>
</dbReference>
<evidence type="ECO:0000313" key="4">
    <source>
        <dbReference type="Proteomes" id="UP000078560"/>
    </source>
</evidence>